<keyword evidence="6 10" id="KW-0406">Ion transport</keyword>
<keyword evidence="4 10" id="KW-0812">Transmembrane</keyword>
<keyword evidence="2 10" id="KW-0813">Transport</keyword>
<keyword evidence="12" id="KW-1185">Reference proteome</keyword>
<comment type="caution">
    <text evidence="11">The sequence shown here is derived from an EMBL/GenBank/DDBJ whole genome shotgun (WGS) entry which is preliminary data.</text>
</comment>
<evidence type="ECO:0000256" key="2">
    <source>
        <dbReference type="ARBA" id="ARBA00022448"/>
    </source>
</evidence>
<keyword evidence="5" id="KW-0732">Signal</keyword>
<reference evidence="11 12" key="1">
    <citation type="submission" date="2024-07" db="EMBL/GenBank/DDBJ databases">
        <title>Description of Labrys sedimenti sp. nov., isolated from a diclofenac-degrading enrichment culture.</title>
        <authorList>
            <person name="Tancsics A."/>
            <person name="Csepanyi A."/>
        </authorList>
    </citation>
    <scope>NUCLEOTIDE SEQUENCE [LARGE SCALE GENOMIC DNA]</scope>
    <source>
        <strain evidence="11 12">LMG 23578</strain>
    </source>
</reference>
<evidence type="ECO:0000256" key="3">
    <source>
        <dbReference type="ARBA" id="ARBA00022452"/>
    </source>
</evidence>
<evidence type="ECO:0000256" key="6">
    <source>
        <dbReference type="ARBA" id="ARBA00023065"/>
    </source>
</evidence>
<gene>
    <name evidence="11" type="ORF">ABXS05_29475</name>
</gene>
<dbReference type="InterPro" id="IPR003684">
    <property type="entry name" value="Porin_alphabac"/>
</dbReference>
<dbReference type="Pfam" id="PF02530">
    <property type="entry name" value="Porin_2"/>
    <property type="match status" value="1"/>
</dbReference>
<comment type="subcellular location">
    <subcellularLocation>
        <location evidence="10">Cell outer membrane</location>
        <topology evidence="10">Multi-pass membrane protein</topology>
    </subcellularLocation>
</comment>
<proteinExistence type="inferred from homology"/>
<evidence type="ECO:0000256" key="10">
    <source>
        <dbReference type="RuleBase" id="RU364005"/>
    </source>
</evidence>
<sequence length="471" mass="50829">MESFRGRKNALTVSQSIEVLQSASNQKSHYLGGHQMTIRSLLLGASAGLAIIGAAQAADLPMTKGEAVEYVKVCTAFGPGFFYIPGTDTCLKIGGEIRADYRAFAGNGFSRNDDRSAFNTQARIWFDARTETDWGLLRSYFQINADSHPISNQGRGGIYNDNRFTIDKAFIQFGGLTAGYAHSFFGFYDNEYGDTIWAPYYAEQNTVNLIAYTAQFGGGFSATLSIEDGRDHRVGGTSTPVDINGTLYGYREGGQQVPDVVAQLRWDQSWGSIAVQAAGHQSRSGTDYTITTPGANPGDPPVVTPVNVRRSNKYGYAVGATGLIKIPAIDNGHFIVEGQYADGALDYLGAGATWIANSDSFVNSRGRIDRGKGWSITAELGGNITPVLGANLVGSYIDTQYDRYLGNGQYGLKEYTIVGNLTYTIVKGLTVAGEVAWTHGKLDNGVIDDGELSGRSKYNVLQGGVRLKRTF</sequence>
<evidence type="ECO:0000256" key="7">
    <source>
        <dbReference type="ARBA" id="ARBA00023114"/>
    </source>
</evidence>
<comment type="domain">
    <text evidence="10">Consists of 16-stranded beta-barrel sheets, with large surface-exposed loops, that form a transmembrane pore at the center of each barrel. The pore is partially ocluded by a peptide loop that folds into the pore lumen.</text>
</comment>
<organism evidence="11 12">
    <name type="scientific">Labrys neptuniae</name>
    <dbReference type="NCBI Taxonomy" id="376174"/>
    <lineage>
        <taxon>Bacteria</taxon>
        <taxon>Pseudomonadati</taxon>
        <taxon>Pseudomonadota</taxon>
        <taxon>Alphaproteobacteria</taxon>
        <taxon>Hyphomicrobiales</taxon>
        <taxon>Xanthobacteraceae</taxon>
        <taxon>Labrys</taxon>
    </lineage>
</organism>
<accession>A0ABV3PVN2</accession>
<dbReference type="EMBL" id="JBFNQD010000017">
    <property type="protein sequence ID" value="MEW9309720.1"/>
    <property type="molecule type" value="Genomic_DNA"/>
</dbReference>
<dbReference type="RefSeq" id="WP_367626334.1">
    <property type="nucleotide sequence ID" value="NZ_JBFNQD010000017.1"/>
</dbReference>
<evidence type="ECO:0000256" key="4">
    <source>
        <dbReference type="ARBA" id="ARBA00022692"/>
    </source>
</evidence>
<dbReference type="Proteomes" id="UP001555786">
    <property type="component" value="Unassembled WGS sequence"/>
</dbReference>
<comment type="similarity">
    <text evidence="1 10">Belongs to the alphaproteobacteria porin family.</text>
</comment>
<evidence type="ECO:0000256" key="5">
    <source>
        <dbReference type="ARBA" id="ARBA00022729"/>
    </source>
</evidence>
<evidence type="ECO:0000313" key="11">
    <source>
        <dbReference type="EMBL" id="MEW9309720.1"/>
    </source>
</evidence>
<keyword evidence="3 10" id="KW-1134">Transmembrane beta strand</keyword>
<name>A0ABV3PVN2_9HYPH</name>
<evidence type="ECO:0000256" key="1">
    <source>
        <dbReference type="ARBA" id="ARBA00009521"/>
    </source>
</evidence>
<protein>
    <recommendedName>
        <fullName evidence="10">Porin</fullName>
    </recommendedName>
</protein>
<dbReference type="SUPFAM" id="SSF56935">
    <property type="entry name" value="Porins"/>
    <property type="match status" value="1"/>
</dbReference>
<evidence type="ECO:0000256" key="8">
    <source>
        <dbReference type="ARBA" id="ARBA00023136"/>
    </source>
</evidence>
<keyword evidence="7 10" id="KW-0626">Porin</keyword>
<evidence type="ECO:0000256" key="9">
    <source>
        <dbReference type="ARBA" id="ARBA00023237"/>
    </source>
</evidence>
<keyword evidence="9 10" id="KW-0998">Cell outer membrane</keyword>
<evidence type="ECO:0000313" key="12">
    <source>
        <dbReference type="Proteomes" id="UP001555786"/>
    </source>
</evidence>
<keyword evidence="8 10" id="KW-0472">Membrane</keyword>
<comment type="function">
    <text evidence="10">Forms passive diffusion pores that allow small molecular weight hydrophilic materials across the outer membrane.</text>
</comment>